<protein>
    <submittedName>
        <fullName evidence="9">Conserved hypothetical cytochrome c-type biogenesis protein</fullName>
    </submittedName>
</protein>
<dbReference type="InterPro" id="IPR051790">
    <property type="entry name" value="Cytochrome_c-biogenesis_DsbD"/>
</dbReference>
<gene>
    <name evidence="9" type="ORF">CGSHi22421_10192</name>
</gene>
<keyword evidence="4" id="KW-0201">Cytochrome c-type biogenesis</keyword>
<feature type="transmembrane region" description="Helical" evidence="7">
    <location>
        <begin position="77"/>
        <end position="98"/>
    </location>
</feature>
<dbReference type="Pfam" id="PF02683">
    <property type="entry name" value="DsbD_TM"/>
    <property type="match status" value="1"/>
</dbReference>
<dbReference type="GO" id="GO:0017004">
    <property type="term" value="P:cytochrome complex assembly"/>
    <property type="evidence" value="ECO:0007669"/>
    <property type="project" value="UniProtKB-KW"/>
</dbReference>
<accession>A4N3Q3</accession>
<dbReference type="EMBL" id="AAZE01000005">
    <property type="protein sequence ID" value="EDJ91103.1"/>
    <property type="molecule type" value="Genomic_DNA"/>
</dbReference>
<evidence type="ECO:0000256" key="7">
    <source>
        <dbReference type="SAM" id="Phobius"/>
    </source>
</evidence>
<name>A4N3Q3_HAEIF</name>
<proteinExistence type="inferred from homology"/>
<evidence type="ECO:0000313" key="10">
    <source>
        <dbReference type="Proteomes" id="UP000003798"/>
    </source>
</evidence>
<keyword evidence="3 7" id="KW-0812">Transmembrane</keyword>
<evidence type="ECO:0000259" key="8">
    <source>
        <dbReference type="Pfam" id="PF02683"/>
    </source>
</evidence>
<evidence type="ECO:0000256" key="3">
    <source>
        <dbReference type="ARBA" id="ARBA00022692"/>
    </source>
</evidence>
<comment type="similarity">
    <text evidence="2">Belongs to the DsbD family.</text>
</comment>
<evidence type="ECO:0000256" key="2">
    <source>
        <dbReference type="ARBA" id="ARBA00006143"/>
    </source>
</evidence>
<evidence type="ECO:0000256" key="4">
    <source>
        <dbReference type="ARBA" id="ARBA00022748"/>
    </source>
</evidence>
<evidence type="ECO:0000256" key="6">
    <source>
        <dbReference type="ARBA" id="ARBA00023136"/>
    </source>
</evidence>
<feature type="domain" description="Cytochrome C biogenesis protein transmembrane" evidence="8">
    <location>
        <begin position="6"/>
        <end position="110"/>
    </location>
</feature>
<comment type="subcellular location">
    <subcellularLocation>
        <location evidence="1">Membrane</location>
        <topology evidence="1">Multi-pass membrane protein</topology>
    </subcellularLocation>
</comment>
<evidence type="ECO:0000256" key="1">
    <source>
        <dbReference type="ARBA" id="ARBA00004141"/>
    </source>
</evidence>
<feature type="transmembrane region" description="Helical" evidence="7">
    <location>
        <begin position="46"/>
        <end position="71"/>
    </location>
</feature>
<keyword evidence="5 7" id="KW-1133">Transmembrane helix</keyword>
<organism evidence="9 10">
    <name type="scientific">Haemophilus influenzae R3021</name>
    <dbReference type="NCBI Taxonomy" id="375432"/>
    <lineage>
        <taxon>Bacteria</taxon>
        <taxon>Pseudomonadati</taxon>
        <taxon>Pseudomonadota</taxon>
        <taxon>Gammaproteobacteria</taxon>
        <taxon>Pasteurellales</taxon>
        <taxon>Pasteurellaceae</taxon>
        <taxon>Haemophilus</taxon>
    </lineage>
</organism>
<feature type="transmembrane region" description="Helical" evidence="7">
    <location>
        <begin position="6"/>
        <end position="34"/>
    </location>
</feature>
<dbReference type="PANTHER" id="PTHR31272:SF4">
    <property type="entry name" value="CYTOCHROME C-TYPE BIOGENESIS PROTEIN HI_1454-RELATED"/>
    <property type="match status" value="1"/>
</dbReference>
<dbReference type="GO" id="GO:0016020">
    <property type="term" value="C:membrane"/>
    <property type="evidence" value="ECO:0007669"/>
    <property type="project" value="UniProtKB-SubCell"/>
</dbReference>
<dbReference type="AlphaFoldDB" id="A4N3Q3"/>
<dbReference type="InterPro" id="IPR003834">
    <property type="entry name" value="Cyt_c_assmbl_TM_dom"/>
</dbReference>
<reference evidence="9 10" key="1">
    <citation type="journal article" date="2007" name="Genome Biol.">
        <title>Characterization and modeling of the Haemophilus influenzae core and supragenomes based on the complete genomic sequences of Rd and 12 clinical nontypeable strains.</title>
        <authorList>
            <person name="Hogg J.S."/>
            <person name="Hu F.Z."/>
            <person name="Janto B."/>
            <person name="Boissy R."/>
            <person name="Hayes J."/>
            <person name="Keefe R."/>
            <person name="Post J.C."/>
            <person name="Ehrlich G.D."/>
        </authorList>
    </citation>
    <scope>NUCLEOTIDE SEQUENCE [LARGE SCALE GENOMIC DNA]</scope>
    <source>
        <strain evidence="9 10">R3021</strain>
    </source>
</reference>
<evidence type="ECO:0000313" key="9">
    <source>
        <dbReference type="EMBL" id="EDJ91103.1"/>
    </source>
</evidence>
<keyword evidence="6 7" id="KW-0472">Membrane</keyword>
<evidence type="ECO:0000256" key="5">
    <source>
        <dbReference type="ARBA" id="ARBA00022989"/>
    </source>
</evidence>
<dbReference type="PANTHER" id="PTHR31272">
    <property type="entry name" value="CYTOCHROME C-TYPE BIOGENESIS PROTEIN HI_1454-RELATED"/>
    <property type="match status" value="1"/>
</dbReference>
<dbReference type="Proteomes" id="UP000003798">
    <property type="component" value="Unassembled WGS sequence"/>
</dbReference>
<sequence>MLDQQLLIGTVFLAGLASFLSPCIFPIIPIYFGILSKGGKKVLNTFLFILGLSLTFVSLGFSFGFLGNILFSNTTRIIAGIIVIILGIHQLGIFKIGLLERTKLVEIKHQENQPHLRHLSLV</sequence>